<feature type="transmembrane region" description="Helical" evidence="6">
    <location>
        <begin position="147"/>
        <end position="167"/>
    </location>
</feature>
<dbReference type="SUPFAM" id="SSF103481">
    <property type="entry name" value="Multidrug resistance efflux transporter EmrE"/>
    <property type="match status" value="2"/>
</dbReference>
<feature type="transmembrane region" description="Helical" evidence="6">
    <location>
        <begin position="179"/>
        <end position="202"/>
    </location>
</feature>
<dbReference type="InterPro" id="IPR037185">
    <property type="entry name" value="EmrE-like"/>
</dbReference>
<evidence type="ECO:0000313" key="9">
    <source>
        <dbReference type="Proteomes" id="UP001597296"/>
    </source>
</evidence>
<keyword evidence="3 6" id="KW-0812">Transmembrane</keyword>
<accession>A0ABW5CEU1</accession>
<keyword evidence="5 6" id="KW-0472">Membrane</keyword>
<feature type="transmembrane region" description="Helical" evidence="6">
    <location>
        <begin position="208"/>
        <end position="228"/>
    </location>
</feature>
<evidence type="ECO:0000256" key="6">
    <source>
        <dbReference type="SAM" id="Phobius"/>
    </source>
</evidence>
<keyword evidence="4 6" id="KW-1133">Transmembrane helix</keyword>
<dbReference type="PANTHER" id="PTHR42920">
    <property type="entry name" value="OS03G0707200 PROTEIN-RELATED"/>
    <property type="match status" value="1"/>
</dbReference>
<feature type="domain" description="EamA" evidence="7">
    <location>
        <begin position="150"/>
        <end position="279"/>
    </location>
</feature>
<feature type="domain" description="EamA" evidence="7">
    <location>
        <begin position="5"/>
        <end position="139"/>
    </location>
</feature>
<comment type="subcellular location">
    <subcellularLocation>
        <location evidence="1">Cell membrane</location>
        <topology evidence="1">Multi-pass membrane protein</topology>
    </subcellularLocation>
</comment>
<feature type="transmembrane region" description="Helical" evidence="6">
    <location>
        <begin position="123"/>
        <end position="141"/>
    </location>
</feature>
<feature type="transmembrane region" description="Helical" evidence="6">
    <location>
        <begin position="240"/>
        <end position="257"/>
    </location>
</feature>
<feature type="transmembrane region" description="Helical" evidence="6">
    <location>
        <begin position="34"/>
        <end position="56"/>
    </location>
</feature>
<feature type="transmembrane region" description="Helical" evidence="6">
    <location>
        <begin position="95"/>
        <end position="116"/>
    </location>
</feature>
<evidence type="ECO:0000256" key="3">
    <source>
        <dbReference type="ARBA" id="ARBA00022692"/>
    </source>
</evidence>
<dbReference type="Proteomes" id="UP001597296">
    <property type="component" value="Unassembled WGS sequence"/>
</dbReference>
<dbReference type="PANTHER" id="PTHR42920:SF11">
    <property type="entry name" value="INNER MEMBRANE PROTEIN YTFF"/>
    <property type="match status" value="1"/>
</dbReference>
<evidence type="ECO:0000256" key="5">
    <source>
        <dbReference type="ARBA" id="ARBA00023136"/>
    </source>
</evidence>
<evidence type="ECO:0000313" key="8">
    <source>
        <dbReference type="EMBL" id="MFD2234927.1"/>
    </source>
</evidence>
<dbReference type="InterPro" id="IPR051258">
    <property type="entry name" value="Diverse_Substrate_Transporter"/>
</dbReference>
<sequence length="344" mass="35636">MSQQPGILAALAAALLFGIGTPLAKLMVGEVDPWLLAGMLYLGSGLGLGAVAAIGRRERGDIARGDRGWLAGAILAGGVAGPVLMMYGLHAAGAASSALLLNAEGVLTALIAWGVFRENAGRRVVLGMAAIVAGAVLLSWPGGQVEASAGAGLILAACLCWAIDNNLTRKVALADPVRIAALKGLAAGLTNVGLALGLGAPLPAPTTALLAGGLGFVAYGLSLVAFVVALRELGTARTGAYFSTAPFVGAALAVLALGEPLTLPLALAGLLMAFGVWLHLTERHDHEHRHEPIAHRHAHVHDDHHRHDHDAPVPDTPHIHWHRHAAMTHRHPHFPDAHHRHDHP</sequence>
<proteinExistence type="predicted"/>
<keyword evidence="9" id="KW-1185">Reference proteome</keyword>
<organism evidence="8 9">
    <name type="scientific">Phaeospirillum tilakii</name>
    <dbReference type="NCBI Taxonomy" id="741673"/>
    <lineage>
        <taxon>Bacteria</taxon>
        <taxon>Pseudomonadati</taxon>
        <taxon>Pseudomonadota</taxon>
        <taxon>Alphaproteobacteria</taxon>
        <taxon>Rhodospirillales</taxon>
        <taxon>Rhodospirillaceae</taxon>
        <taxon>Phaeospirillum</taxon>
    </lineage>
</organism>
<keyword evidence="2" id="KW-1003">Cell membrane</keyword>
<reference evidence="9" key="1">
    <citation type="journal article" date="2019" name="Int. J. Syst. Evol. Microbiol.">
        <title>The Global Catalogue of Microorganisms (GCM) 10K type strain sequencing project: providing services to taxonomists for standard genome sequencing and annotation.</title>
        <authorList>
            <consortium name="The Broad Institute Genomics Platform"/>
            <consortium name="The Broad Institute Genome Sequencing Center for Infectious Disease"/>
            <person name="Wu L."/>
            <person name="Ma J."/>
        </authorList>
    </citation>
    <scope>NUCLEOTIDE SEQUENCE [LARGE SCALE GENOMIC DNA]</scope>
    <source>
        <strain evidence="9">KCTC 15012</strain>
    </source>
</reference>
<evidence type="ECO:0000256" key="2">
    <source>
        <dbReference type="ARBA" id="ARBA00022475"/>
    </source>
</evidence>
<evidence type="ECO:0000259" key="7">
    <source>
        <dbReference type="Pfam" id="PF00892"/>
    </source>
</evidence>
<gene>
    <name evidence="8" type="ORF">ACFSNB_14025</name>
</gene>
<feature type="transmembrane region" description="Helical" evidence="6">
    <location>
        <begin position="68"/>
        <end position="89"/>
    </location>
</feature>
<protein>
    <submittedName>
        <fullName evidence="8">DMT family transporter</fullName>
    </submittedName>
</protein>
<dbReference type="Pfam" id="PF00892">
    <property type="entry name" value="EamA"/>
    <property type="match status" value="2"/>
</dbReference>
<dbReference type="InterPro" id="IPR000620">
    <property type="entry name" value="EamA_dom"/>
</dbReference>
<comment type="caution">
    <text evidence="8">The sequence shown here is derived from an EMBL/GenBank/DDBJ whole genome shotgun (WGS) entry which is preliminary data.</text>
</comment>
<dbReference type="RefSeq" id="WP_377317624.1">
    <property type="nucleotide sequence ID" value="NZ_JBHUIY010000031.1"/>
</dbReference>
<dbReference type="EMBL" id="JBHUIY010000031">
    <property type="protein sequence ID" value="MFD2234927.1"/>
    <property type="molecule type" value="Genomic_DNA"/>
</dbReference>
<name>A0ABW5CEU1_9PROT</name>
<evidence type="ECO:0000256" key="4">
    <source>
        <dbReference type="ARBA" id="ARBA00022989"/>
    </source>
</evidence>
<evidence type="ECO:0000256" key="1">
    <source>
        <dbReference type="ARBA" id="ARBA00004651"/>
    </source>
</evidence>
<feature type="transmembrane region" description="Helical" evidence="6">
    <location>
        <begin position="263"/>
        <end position="280"/>
    </location>
</feature>